<dbReference type="GO" id="GO:0009307">
    <property type="term" value="P:DNA restriction-modification system"/>
    <property type="evidence" value="ECO:0007669"/>
    <property type="project" value="UniProtKB-KW"/>
</dbReference>
<dbReference type="InterPro" id="IPR050390">
    <property type="entry name" value="C5-Methyltransferase"/>
</dbReference>
<keyword evidence="2 6" id="KW-0489">Methyltransferase</keyword>
<dbReference type="Gene3D" id="3.40.50.150">
    <property type="entry name" value="Vaccinia Virus protein VP39"/>
    <property type="match status" value="1"/>
</dbReference>
<reference evidence="7" key="1">
    <citation type="submission" date="2020-08" db="EMBL/GenBank/DDBJ databases">
        <title>Genome public.</title>
        <authorList>
            <person name="Liu C."/>
            <person name="Sun Q."/>
        </authorList>
    </citation>
    <scope>NUCLEOTIDE SEQUENCE</scope>
    <source>
        <strain evidence="7">BX15</strain>
    </source>
</reference>
<dbReference type="NCBIfam" id="TIGR00675">
    <property type="entry name" value="dcm"/>
    <property type="match status" value="1"/>
</dbReference>
<evidence type="ECO:0000313" key="8">
    <source>
        <dbReference type="Proteomes" id="UP000620327"/>
    </source>
</evidence>
<dbReference type="PROSITE" id="PS51679">
    <property type="entry name" value="SAM_MT_C5"/>
    <property type="match status" value="1"/>
</dbReference>
<dbReference type="GO" id="GO:0032259">
    <property type="term" value="P:methylation"/>
    <property type="evidence" value="ECO:0007669"/>
    <property type="project" value="UniProtKB-KW"/>
</dbReference>
<organism evidence="7 8">
    <name type="scientific">Dysosmobacter segnis</name>
    <dbReference type="NCBI Taxonomy" id="2763042"/>
    <lineage>
        <taxon>Bacteria</taxon>
        <taxon>Bacillati</taxon>
        <taxon>Bacillota</taxon>
        <taxon>Clostridia</taxon>
        <taxon>Eubacteriales</taxon>
        <taxon>Oscillospiraceae</taxon>
        <taxon>Dysosmobacter</taxon>
    </lineage>
</organism>
<evidence type="ECO:0000256" key="6">
    <source>
        <dbReference type="PROSITE-ProRule" id="PRU01016"/>
    </source>
</evidence>
<dbReference type="InterPro" id="IPR001525">
    <property type="entry name" value="C5_MeTfrase"/>
</dbReference>
<evidence type="ECO:0000256" key="4">
    <source>
        <dbReference type="ARBA" id="ARBA00022691"/>
    </source>
</evidence>
<dbReference type="Proteomes" id="UP000620327">
    <property type="component" value="Unassembled WGS sequence"/>
</dbReference>
<dbReference type="PROSITE" id="PS00094">
    <property type="entry name" value="C5_MTASE_1"/>
    <property type="match status" value="1"/>
</dbReference>
<protein>
    <recommendedName>
        <fullName evidence="1">DNA (cytosine-5-)-methyltransferase</fullName>
        <ecNumber evidence="1">2.1.1.37</ecNumber>
    </recommendedName>
</protein>
<evidence type="ECO:0000313" key="7">
    <source>
        <dbReference type="EMBL" id="MBC5771556.1"/>
    </source>
</evidence>
<dbReference type="InterPro" id="IPR018117">
    <property type="entry name" value="C5_DNA_meth_AS"/>
</dbReference>
<dbReference type="SUPFAM" id="SSF53335">
    <property type="entry name" value="S-adenosyl-L-methionine-dependent methyltransferases"/>
    <property type="match status" value="1"/>
</dbReference>
<dbReference type="GO" id="GO:0003886">
    <property type="term" value="F:DNA (cytosine-5-)-methyltransferase activity"/>
    <property type="evidence" value="ECO:0007669"/>
    <property type="project" value="UniProtKB-EC"/>
</dbReference>
<keyword evidence="3 6" id="KW-0808">Transferase</keyword>
<evidence type="ECO:0000256" key="5">
    <source>
        <dbReference type="ARBA" id="ARBA00022747"/>
    </source>
</evidence>
<comment type="similarity">
    <text evidence="6">Belongs to the class I-like SAM-binding methyltransferase superfamily. C5-methyltransferase family.</text>
</comment>
<proteinExistence type="inferred from homology"/>
<dbReference type="RefSeq" id="WP_187015749.1">
    <property type="nucleotide sequence ID" value="NZ_JACOQI010000018.1"/>
</dbReference>
<evidence type="ECO:0000256" key="2">
    <source>
        <dbReference type="ARBA" id="ARBA00022603"/>
    </source>
</evidence>
<gene>
    <name evidence="7" type="primary">dcm</name>
    <name evidence="7" type="ORF">H8Z83_14745</name>
</gene>
<sequence length="314" mass="34734">MNVLSLFDGISTGRLALEMAGVKVDRYMASEIERAPMEISAANWPDIVQLGDVKHIKAADLPKIDLVIGGSPCQGFSRAGRHLNFDDPRSALFFEFSRIVAELRGRNPGLLFMLENVKMKKEWEAVITETMRVQPLHINSSLVSAQNRPRTYWTNIPGVTPPEDRRIKLGDILEPNIDTGGYIAENGLLFDPSISQKARQLVTSENGEVRIKQATRQGYIVAEDGDGINLAFPTSKTRRGRVIKGKSNTLDCACEAQVLKNGIVRRFTVTELERLQTLPDGYTKKGGATKGERIKAIGNGWTAAVIAEIFKKLK</sequence>
<keyword evidence="5" id="KW-0680">Restriction system</keyword>
<keyword evidence="8" id="KW-1185">Reference proteome</keyword>
<dbReference type="PANTHER" id="PTHR23068">
    <property type="entry name" value="DNA CYTOSINE-5- -METHYLTRANSFERASE 3-RELATED"/>
    <property type="match status" value="1"/>
</dbReference>
<comment type="caution">
    <text evidence="7">The sequence shown here is derived from an EMBL/GenBank/DDBJ whole genome shotgun (WGS) entry which is preliminary data.</text>
</comment>
<dbReference type="InterPro" id="IPR029063">
    <property type="entry name" value="SAM-dependent_MTases_sf"/>
</dbReference>
<name>A0A923MKE1_9FIRM</name>
<evidence type="ECO:0000256" key="3">
    <source>
        <dbReference type="ARBA" id="ARBA00022679"/>
    </source>
</evidence>
<feature type="active site" evidence="6">
    <location>
        <position position="73"/>
    </location>
</feature>
<dbReference type="PANTHER" id="PTHR23068:SF25">
    <property type="entry name" value="DNA (CYTOSINE-5)-METHYLTRANSFERASE DRM2"/>
    <property type="match status" value="1"/>
</dbReference>
<dbReference type="EMBL" id="JACOQI010000018">
    <property type="protein sequence ID" value="MBC5771556.1"/>
    <property type="molecule type" value="Genomic_DNA"/>
</dbReference>
<keyword evidence="4 6" id="KW-0949">S-adenosyl-L-methionine</keyword>
<accession>A0A923MKE1</accession>
<dbReference type="Pfam" id="PF00145">
    <property type="entry name" value="DNA_methylase"/>
    <property type="match status" value="1"/>
</dbReference>
<dbReference type="AlphaFoldDB" id="A0A923MKE1"/>
<dbReference type="EC" id="2.1.1.37" evidence="1"/>
<evidence type="ECO:0000256" key="1">
    <source>
        <dbReference type="ARBA" id="ARBA00011975"/>
    </source>
</evidence>